<evidence type="ECO:0000256" key="2">
    <source>
        <dbReference type="ARBA" id="ARBA00022801"/>
    </source>
</evidence>
<dbReference type="SMART" id="SM00642">
    <property type="entry name" value="Aamy"/>
    <property type="match status" value="1"/>
</dbReference>
<dbReference type="SUPFAM" id="SSF51445">
    <property type="entry name" value="(Trans)glycosidases"/>
    <property type="match status" value="1"/>
</dbReference>
<dbReference type="InterPro" id="IPR017853">
    <property type="entry name" value="GH"/>
</dbReference>
<dbReference type="PANTHER" id="PTHR10357">
    <property type="entry name" value="ALPHA-AMYLASE FAMILY MEMBER"/>
    <property type="match status" value="1"/>
</dbReference>
<dbReference type="InterPro" id="IPR006047">
    <property type="entry name" value="GH13_cat_dom"/>
</dbReference>
<evidence type="ECO:0000313" key="5">
    <source>
        <dbReference type="EMBL" id="WAJ23234.1"/>
    </source>
</evidence>
<dbReference type="InterPro" id="IPR056300">
    <property type="entry name" value="SusG-like_C"/>
</dbReference>
<keyword evidence="6" id="KW-1185">Reference proteome</keyword>
<protein>
    <submittedName>
        <fullName evidence="5">Alpha-glucosidase</fullName>
    </submittedName>
</protein>
<sequence length="556" mass="65027">MIKKWWQDKVAYQIYPKSFKDTNNDGIGDVKGIIEKLDYLKDLGVDIIWLSPIYCSPLADQGYDISDYYLIDPRFGTMEEMDELIAEAKKREMYLIMDLVVNHCSDEHEWFQKALKDPDGEYGNYFYIREGKDGKAPNNLRSYFGGSVWERIGDTNKYYFHAFHKKQPDLNWENEVLREKIYEMIRWWLEKGIAGFRIDAIMNIKKVLPFHDYEPDRDDGLASCEKMVDEAEGILDFLNEMKEAAFDKYDAFTVGEVFREKKEDLEAFIGEKGCFSSMFDFNETVFGISDKGWYDYQHITPDDYRDCCFASQLRSEGVGFLSNIIENHDEPRGVSHYIPKGECSDQSKKMLATVYFMLKGLPFIYQGQEIGMENVPFTSIEDIDDISTLDQYQVALSQGFSKEEAFSMVCRYSRDNARVPFQWDGGTNAGFSQGIPWLKVNPDYRNLNLELQIEDEDSVFHYYKKLIALRKSREHKETLVFGDFEPAYTDLKRVMAYYRSSKAEKILIIGNFKPEPQEFLLEQEEYEVLLNNKKELSSDGRKLLLDGYQALILRFQ</sequence>
<gene>
    <name evidence="5" type="ORF">OW255_16945</name>
</gene>
<reference evidence="5" key="1">
    <citation type="submission" date="2022-11" db="EMBL/GenBank/DDBJ databases">
        <title>Lacrimispora xylanolytica sy1, complete genome.</title>
        <authorList>
            <person name="Choi S."/>
        </authorList>
    </citation>
    <scope>NUCLEOTIDE SEQUENCE</scope>
    <source>
        <strain evidence="5">Sy1</strain>
    </source>
</reference>
<dbReference type="Gene3D" id="3.90.400.10">
    <property type="entry name" value="Oligo-1,6-glucosidase, Domain 2"/>
    <property type="match status" value="1"/>
</dbReference>
<accession>A0ABY7ABJ2</accession>
<dbReference type="RefSeq" id="WP_268114742.1">
    <property type="nucleotide sequence ID" value="NZ_CP113524.1"/>
</dbReference>
<dbReference type="CDD" id="cd11333">
    <property type="entry name" value="AmyAc_SI_OligoGlu_DGase"/>
    <property type="match status" value="1"/>
</dbReference>
<dbReference type="PANTHER" id="PTHR10357:SF179">
    <property type="entry name" value="NEUTRAL AND BASIC AMINO ACID TRANSPORT PROTEIN RBAT"/>
    <property type="match status" value="1"/>
</dbReference>
<dbReference type="SUPFAM" id="SSF51011">
    <property type="entry name" value="Glycosyl hydrolase domain"/>
    <property type="match status" value="1"/>
</dbReference>
<dbReference type="Pfam" id="PF00128">
    <property type="entry name" value="Alpha-amylase"/>
    <property type="match status" value="1"/>
</dbReference>
<organism evidence="5 6">
    <name type="scientific">Lacrimispora xylanolytica</name>
    <dbReference type="NCBI Taxonomy" id="29375"/>
    <lineage>
        <taxon>Bacteria</taxon>
        <taxon>Bacillati</taxon>
        <taxon>Bacillota</taxon>
        <taxon>Clostridia</taxon>
        <taxon>Lachnospirales</taxon>
        <taxon>Lachnospiraceae</taxon>
        <taxon>Lacrimispora</taxon>
    </lineage>
</organism>
<dbReference type="EMBL" id="CP113524">
    <property type="protein sequence ID" value="WAJ23234.1"/>
    <property type="molecule type" value="Genomic_DNA"/>
</dbReference>
<dbReference type="InterPro" id="IPR013780">
    <property type="entry name" value="Glyco_hydro_b"/>
</dbReference>
<dbReference type="Proteomes" id="UP001163115">
    <property type="component" value="Chromosome"/>
</dbReference>
<feature type="domain" description="Glycosyl hydrolase family 13 catalytic" evidence="4">
    <location>
        <begin position="13"/>
        <end position="418"/>
    </location>
</feature>
<comment type="similarity">
    <text evidence="1">Belongs to the glycosyl hydrolase 13 family.</text>
</comment>
<dbReference type="Gene3D" id="2.60.40.1180">
    <property type="entry name" value="Golgi alpha-mannosidase II"/>
    <property type="match status" value="1"/>
</dbReference>
<dbReference type="InterPro" id="IPR045857">
    <property type="entry name" value="O16G_dom_2"/>
</dbReference>
<evidence type="ECO:0000256" key="1">
    <source>
        <dbReference type="ARBA" id="ARBA00008061"/>
    </source>
</evidence>
<evidence type="ECO:0000259" key="4">
    <source>
        <dbReference type="SMART" id="SM00642"/>
    </source>
</evidence>
<dbReference type="Pfam" id="PF23915">
    <property type="entry name" value="SusG_C"/>
    <property type="match status" value="1"/>
</dbReference>
<evidence type="ECO:0000313" key="6">
    <source>
        <dbReference type="Proteomes" id="UP001163115"/>
    </source>
</evidence>
<keyword evidence="3" id="KW-0326">Glycosidase</keyword>
<proteinExistence type="inferred from homology"/>
<name>A0ABY7ABJ2_9FIRM</name>
<keyword evidence="2" id="KW-0378">Hydrolase</keyword>
<dbReference type="Gene3D" id="3.20.20.80">
    <property type="entry name" value="Glycosidases"/>
    <property type="match status" value="1"/>
</dbReference>
<evidence type="ECO:0000256" key="3">
    <source>
        <dbReference type="ARBA" id="ARBA00023295"/>
    </source>
</evidence>